<organism evidence="1 2">
    <name type="scientific">Paenibacillus apii</name>
    <dbReference type="NCBI Taxonomy" id="1850370"/>
    <lineage>
        <taxon>Bacteria</taxon>
        <taxon>Bacillati</taxon>
        <taxon>Bacillota</taxon>
        <taxon>Bacilli</taxon>
        <taxon>Bacillales</taxon>
        <taxon>Paenibacillaceae</taxon>
        <taxon>Paenibacillus</taxon>
    </lineage>
</organism>
<protein>
    <submittedName>
        <fullName evidence="1">Uncharacterized protein</fullName>
    </submittedName>
</protein>
<sequence length="59" mass="6385">MPYPGGCCPILRRRGALTSRDAQERIGFASEGRSFILEFPEGKGSETAVETQAVGAQER</sequence>
<evidence type="ECO:0000313" key="2">
    <source>
        <dbReference type="Proteomes" id="UP000480151"/>
    </source>
</evidence>
<reference evidence="1 2" key="1">
    <citation type="submission" date="2020-02" db="EMBL/GenBank/DDBJ databases">
        <authorList>
            <person name="Gao J."/>
            <person name="Sun J."/>
        </authorList>
    </citation>
    <scope>NUCLEOTIDE SEQUENCE [LARGE SCALE GENOMIC DNA]</scope>
    <source>
        <strain evidence="1 2">7124</strain>
    </source>
</reference>
<proteinExistence type="predicted"/>
<dbReference type="Proteomes" id="UP000480151">
    <property type="component" value="Unassembled WGS sequence"/>
</dbReference>
<dbReference type="AlphaFoldDB" id="A0A6M1PSR3"/>
<dbReference type="EMBL" id="JAAKGU010000014">
    <property type="protein sequence ID" value="NGM85125.1"/>
    <property type="molecule type" value="Genomic_DNA"/>
</dbReference>
<dbReference type="RefSeq" id="WP_165103044.1">
    <property type="nucleotide sequence ID" value="NZ_JAAKGU010000014.1"/>
</dbReference>
<name>A0A6M1PSR3_9BACL</name>
<gene>
    <name evidence="1" type="ORF">G5B47_22235</name>
</gene>
<evidence type="ECO:0000313" key="1">
    <source>
        <dbReference type="EMBL" id="NGM85125.1"/>
    </source>
</evidence>
<keyword evidence="2" id="KW-1185">Reference proteome</keyword>
<accession>A0A6M1PSR3</accession>
<comment type="caution">
    <text evidence="1">The sequence shown here is derived from an EMBL/GenBank/DDBJ whole genome shotgun (WGS) entry which is preliminary data.</text>
</comment>